<evidence type="ECO:0000313" key="4">
    <source>
        <dbReference type="Proteomes" id="UP000322225"/>
    </source>
</evidence>
<reference evidence="3" key="2">
    <citation type="submission" date="2024-01" db="EMBL/GenBank/DDBJ databases">
        <title>Comparative genomics of Cryptococcus and Kwoniella reveals pathogenesis evolution and contrasting modes of karyotype evolution via chromosome fusion or intercentromeric recombination.</title>
        <authorList>
            <person name="Coelho M.A."/>
            <person name="David-Palma M."/>
            <person name="Shea T."/>
            <person name="Bowers K."/>
            <person name="McGinley-Smith S."/>
            <person name="Mohammad A.W."/>
            <person name="Gnirke A."/>
            <person name="Yurkov A.M."/>
            <person name="Nowrousian M."/>
            <person name="Sun S."/>
            <person name="Cuomo C.A."/>
            <person name="Heitman J."/>
        </authorList>
    </citation>
    <scope>NUCLEOTIDE SEQUENCE</scope>
    <source>
        <strain evidence="3">CBS 12478</strain>
    </source>
</reference>
<dbReference type="OrthoDB" id="2563487at2759"/>
<name>A0A5M6C9Q2_9TREE</name>
<proteinExistence type="predicted"/>
<dbReference type="AlphaFoldDB" id="A0A5M6C9Q2"/>
<gene>
    <name evidence="3" type="ORF">CI109_100296</name>
</gene>
<dbReference type="RefSeq" id="XP_031862847.1">
    <property type="nucleotide sequence ID" value="XM_032003040.1"/>
</dbReference>
<sequence length="549" mass="63198">MPYSYVVDPRNNASNPSSSSSTSNQSGNPITSSSRPEIWPTTPLMKAKAAERHRIAEAQRNEAHRQAILNLRRQEYLEAESEAAIRLMEERDERERREKEEEERRIRVMLEEIGKKQEEERRKWEQDERMRKEKMEREEWERGVPYYTPVIGARVGFRDLPLEVLRKVVGYSEKRYPYLILCKETCLIAGPLIYEEVLGATTGPHIVNDETGDHDDPIEKRGAKASSSPFASDTSKFGIGGVTLGLEHFEPSEKVPLGRELKLQFLSGVRSIVEQKWWSNPGPGWAEWNVFSLAKAREDNIVVFPNLDRMVLNQRWVSDPATHLRPKQTSTPTVKSADKSNQHLTLAAVSRPKYFCWWTPFHLHDLQDGTLLQTELLFARQLDSGNAQRHVPLAVCHHQTMATSLPLVCYGTLNRVDFWHPSEEGVYYHSQTSIGQLEIRQRANVILKILRISHPELVSPDEFSLEELERRGKTRWEFSQIGSDNSYDVSSDEEEDGGLDWWEMCERVKEMVLEGVPEMKGRIKFEEENEELDKCGSCGMSIPFDEEAC</sequence>
<accession>A0A5M6C9Q2</accession>
<dbReference type="KEGG" id="ksn:43587159"/>
<organism evidence="3 4">
    <name type="scientific">Kwoniella shandongensis</name>
    <dbReference type="NCBI Taxonomy" id="1734106"/>
    <lineage>
        <taxon>Eukaryota</taxon>
        <taxon>Fungi</taxon>
        <taxon>Dikarya</taxon>
        <taxon>Basidiomycota</taxon>
        <taxon>Agaricomycotina</taxon>
        <taxon>Tremellomycetes</taxon>
        <taxon>Tremellales</taxon>
        <taxon>Cryptococcaceae</taxon>
        <taxon>Kwoniella</taxon>
    </lineage>
</organism>
<dbReference type="GeneID" id="43587159"/>
<evidence type="ECO:0000256" key="2">
    <source>
        <dbReference type="SAM" id="MobiDB-lite"/>
    </source>
</evidence>
<keyword evidence="4" id="KW-1185">Reference proteome</keyword>
<feature type="region of interest" description="Disordered" evidence="2">
    <location>
        <begin position="1"/>
        <end position="40"/>
    </location>
</feature>
<keyword evidence="1" id="KW-0175">Coiled coil</keyword>
<feature type="coiled-coil region" evidence="1">
    <location>
        <begin position="46"/>
        <end position="119"/>
    </location>
</feature>
<protein>
    <submittedName>
        <fullName evidence="3">Uncharacterized protein</fullName>
    </submittedName>
</protein>
<evidence type="ECO:0000313" key="3">
    <source>
        <dbReference type="EMBL" id="WWD15872.1"/>
    </source>
</evidence>
<dbReference type="Proteomes" id="UP000322225">
    <property type="component" value="Chromosome 1"/>
</dbReference>
<dbReference type="EMBL" id="CP144051">
    <property type="protein sequence ID" value="WWD15872.1"/>
    <property type="molecule type" value="Genomic_DNA"/>
</dbReference>
<evidence type="ECO:0000256" key="1">
    <source>
        <dbReference type="SAM" id="Coils"/>
    </source>
</evidence>
<reference evidence="3" key="1">
    <citation type="submission" date="2017-08" db="EMBL/GenBank/DDBJ databases">
        <authorList>
            <person name="Cuomo C."/>
            <person name="Billmyre B."/>
            <person name="Heitman J."/>
        </authorList>
    </citation>
    <scope>NUCLEOTIDE SEQUENCE</scope>
    <source>
        <strain evidence="3">CBS 12478</strain>
    </source>
</reference>
<feature type="compositionally biased region" description="Low complexity" evidence="2">
    <location>
        <begin position="11"/>
        <end position="28"/>
    </location>
</feature>